<reference evidence="3 4" key="1">
    <citation type="submission" date="2010-10" db="EMBL/GenBank/DDBJ databases">
        <title>Complete sequence of Frankia sp. EuI1c.</title>
        <authorList>
            <consortium name="US DOE Joint Genome Institute"/>
            <person name="Lucas S."/>
            <person name="Copeland A."/>
            <person name="Lapidus A."/>
            <person name="Cheng J.-F."/>
            <person name="Bruce D."/>
            <person name="Goodwin L."/>
            <person name="Pitluck S."/>
            <person name="Chertkov O."/>
            <person name="Detter J.C."/>
            <person name="Han C."/>
            <person name="Tapia R."/>
            <person name="Land M."/>
            <person name="Hauser L."/>
            <person name="Jeffries C."/>
            <person name="Kyrpides N."/>
            <person name="Ivanova N."/>
            <person name="Mikhailova N."/>
            <person name="Beauchemin N."/>
            <person name="Sen A."/>
            <person name="Sur S.A."/>
            <person name="Gtari M."/>
            <person name="Wall L."/>
            <person name="Tisa L."/>
            <person name="Woyke T."/>
        </authorList>
    </citation>
    <scope>NUCLEOTIDE SEQUENCE [LARGE SCALE GENOMIC DNA]</scope>
    <source>
        <strain evidence="4">DSM 45817 / CECT 9037 / EuI1c</strain>
    </source>
</reference>
<evidence type="ECO:0000256" key="1">
    <source>
        <dbReference type="SAM" id="Phobius"/>
    </source>
</evidence>
<accession>E3J0W8</accession>
<evidence type="ECO:0000313" key="4">
    <source>
        <dbReference type="Proteomes" id="UP000002484"/>
    </source>
</evidence>
<keyword evidence="1" id="KW-0472">Membrane</keyword>
<dbReference type="eggNOG" id="ENOG5032SSX">
    <property type="taxonomic scope" value="Bacteria"/>
</dbReference>
<proteinExistence type="predicted"/>
<dbReference type="AlphaFoldDB" id="E3J0W8"/>
<evidence type="ECO:0000313" key="3">
    <source>
        <dbReference type="EMBL" id="ADP84032.1"/>
    </source>
</evidence>
<evidence type="ECO:0000259" key="2">
    <source>
        <dbReference type="Pfam" id="PF13559"/>
    </source>
</evidence>
<dbReference type="InParanoid" id="E3J0W8"/>
<dbReference type="STRING" id="298654.FraEuI1c_6048"/>
<gene>
    <name evidence="3" type="ordered locus">FraEuI1c_6048</name>
</gene>
<protein>
    <submittedName>
        <fullName evidence="3">Putative integral membrane protein</fullName>
    </submittedName>
</protein>
<dbReference type="HOGENOM" id="CLU_097507_1_0_11"/>
<organism evidence="3 4">
    <name type="scientific">Pseudofrankia inefficax (strain DSM 45817 / CECT 9037 / DDB 130130 / EuI1c)</name>
    <name type="common">Frankia inefficax</name>
    <dbReference type="NCBI Taxonomy" id="298654"/>
    <lineage>
        <taxon>Bacteria</taxon>
        <taxon>Bacillati</taxon>
        <taxon>Actinomycetota</taxon>
        <taxon>Actinomycetes</taxon>
        <taxon>Frankiales</taxon>
        <taxon>Frankiaceae</taxon>
        <taxon>Pseudofrankia</taxon>
    </lineage>
</organism>
<feature type="domain" description="Protein-glutamine gamma-glutamyltransferase-like C-terminal" evidence="2">
    <location>
        <begin position="131"/>
        <end position="200"/>
    </location>
</feature>
<keyword evidence="1" id="KW-1133">Transmembrane helix</keyword>
<dbReference type="Pfam" id="PF13559">
    <property type="entry name" value="DUF4129"/>
    <property type="match status" value="1"/>
</dbReference>
<dbReference type="EMBL" id="CP002299">
    <property type="protein sequence ID" value="ADP84032.1"/>
    <property type="molecule type" value="Genomic_DNA"/>
</dbReference>
<feature type="transmembrane region" description="Helical" evidence="1">
    <location>
        <begin position="65"/>
        <end position="85"/>
    </location>
</feature>
<dbReference type="RefSeq" id="WP_013427150.1">
    <property type="nucleotide sequence ID" value="NC_014666.1"/>
</dbReference>
<dbReference type="InterPro" id="IPR025403">
    <property type="entry name" value="TgpA-like_C"/>
</dbReference>
<dbReference type="Proteomes" id="UP000002484">
    <property type="component" value="Chromosome"/>
</dbReference>
<keyword evidence="4" id="KW-1185">Reference proteome</keyword>
<dbReference type="KEGG" id="fri:FraEuI1c_6048"/>
<dbReference type="OrthoDB" id="3389322at2"/>
<sequence>MPAPYGGPVTRPGAQDEARRELSRGIYGRQHPHQPGWLHRVVDWIDHLLSKIFIHTQGSGDYTGLGLLAGVLVVVALLVVLRLWLGPIRRSARSKAPDTDLASLLSAKALRAEAERLAQAGRYAEAVRSRLRAIVRMLEEKGVLDPRPSRTAGELVTEVAAVGVTGQDELRLAVTVFNDVWYGGRPADATGYQAVVRADEALTSLRGGDRQPDPTQAVPA</sequence>
<name>E3J0W8_PSEI1</name>
<keyword evidence="1" id="KW-0812">Transmembrane</keyword>